<dbReference type="SMART" id="SM00386">
    <property type="entry name" value="HAT"/>
    <property type="match status" value="3"/>
</dbReference>
<evidence type="ECO:0000256" key="2">
    <source>
        <dbReference type="ARBA" id="ARBA00008644"/>
    </source>
</evidence>
<dbReference type="SUPFAM" id="SSF48452">
    <property type="entry name" value="TPR-like"/>
    <property type="match status" value="1"/>
</dbReference>
<evidence type="ECO:0000313" key="9">
    <source>
        <dbReference type="EMBL" id="KPI87122.1"/>
    </source>
</evidence>
<keyword evidence="4" id="KW-0747">Spliceosome</keyword>
<evidence type="ECO:0000256" key="5">
    <source>
        <dbReference type="ARBA" id="ARBA00022737"/>
    </source>
</evidence>
<keyword evidence="6" id="KW-0508">mRNA splicing</keyword>
<keyword evidence="5" id="KW-0677">Repeat</keyword>
<keyword evidence="10" id="KW-1185">Reference proteome</keyword>
<name>A0A0N1PCJ1_LEPSE</name>
<dbReference type="GO" id="GO:0071014">
    <property type="term" value="C:post-mRNA release spliceosomal complex"/>
    <property type="evidence" value="ECO:0007669"/>
    <property type="project" value="TreeGrafter"/>
</dbReference>
<dbReference type="InterPro" id="IPR011990">
    <property type="entry name" value="TPR-like_helical_dom_sf"/>
</dbReference>
<dbReference type="OrthoDB" id="10067343at2759"/>
<keyword evidence="3" id="KW-0507">mRNA processing</keyword>
<keyword evidence="7" id="KW-0539">Nucleus</keyword>
<dbReference type="PANTHER" id="PTHR11246:SF5">
    <property type="entry name" value="PRE-MRNA-SPLICING FACTOR SYF1"/>
    <property type="match status" value="1"/>
</dbReference>
<dbReference type="Proteomes" id="UP000038009">
    <property type="component" value="Unassembled WGS sequence"/>
</dbReference>
<comment type="caution">
    <text evidence="9">The sequence shown here is derived from an EMBL/GenBank/DDBJ whole genome shotgun (WGS) entry which is preliminary data.</text>
</comment>
<dbReference type="AlphaFoldDB" id="A0A0N1PCJ1"/>
<evidence type="ECO:0000256" key="1">
    <source>
        <dbReference type="ARBA" id="ARBA00004123"/>
    </source>
</evidence>
<gene>
    <name evidence="9" type="ORF">ABL78_3775</name>
</gene>
<dbReference type="GO" id="GO:0000349">
    <property type="term" value="P:generation of catalytic spliceosome for first transesterification step"/>
    <property type="evidence" value="ECO:0007669"/>
    <property type="project" value="TreeGrafter"/>
</dbReference>
<dbReference type="EMBL" id="LJSK01000101">
    <property type="protein sequence ID" value="KPI87122.1"/>
    <property type="molecule type" value="Genomic_DNA"/>
</dbReference>
<proteinExistence type="inferred from homology"/>
<comment type="similarity">
    <text evidence="2">Belongs to the crooked-neck family.</text>
</comment>
<dbReference type="VEuPathDB" id="TriTrypDB:Lsey_0101_0060"/>
<dbReference type="OMA" id="IWYNYLR"/>
<dbReference type="Pfam" id="PF23233">
    <property type="entry name" value="HAT_Syf1_CNRKL1_N"/>
    <property type="match status" value="1"/>
</dbReference>
<dbReference type="InterPro" id="IPR045075">
    <property type="entry name" value="Syf1-like"/>
</dbReference>
<dbReference type="GO" id="GO:0000974">
    <property type="term" value="C:Prp19 complex"/>
    <property type="evidence" value="ECO:0007669"/>
    <property type="project" value="TreeGrafter"/>
</dbReference>
<dbReference type="InterPro" id="IPR055433">
    <property type="entry name" value="HAT_Syf1-like_N"/>
</dbReference>
<evidence type="ECO:0000256" key="3">
    <source>
        <dbReference type="ARBA" id="ARBA00022664"/>
    </source>
</evidence>
<comment type="subcellular location">
    <subcellularLocation>
        <location evidence="1">Nucleus</location>
    </subcellularLocation>
</comment>
<evidence type="ECO:0000256" key="6">
    <source>
        <dbReference type="ARBA" id="ARBA00023187"/>
    </source>
</evidence>
<dbReference type="PANTHER" id="PTHR11246">
    <property type="entry name" value="PRE-MRNA SPLICING FACTOR"/>
    <property type="match status" value="1"/>
</dbReference>
<evidence type="ECO:0000256" key="4">
    <source>
        <dbReference type="ARBA" id="ARBA00022728"/>
    </source>
</evidence>
<reference evidence="9 10" key="1">
    <citation type="journal article" date="2015" name="PLoS Pathog.">
        <title>Leptomonas seymouri: Adaptations to the Dixenous Life Cycle Analyzed by Genome Sequencing, Transcriptome Profiling and Co-infection with Leishmania donovani.</title>
        <authorList>
            <person name="Kraeva N."/>
            <person name="Butenko A."/>
            <person name="Hlavacova J."/>
            <person name="Kostygov A."/>
            <person name="Myskova J."/>
            <person name="Grybchuk D."/>
            <person name="Lestinova T."/>
            <person name="Votypka J."/>
            <person name="Volf P."/>
            <person name="Opperdoes F."/>
            <person name="Flegontov P."/>
            <person name="Lukes J."/>
            <person name="Yurchenko V."/>
        </authorList>
    </citation>
    <scope>NUCLEOTIDE SEQUENCE [LARGE SCALE GENOMIC DNA]</scope>
    <source>
        <strain evidence="9 10">ATCC 30220</strain>
    </source>
</reference>
<accession>A0A0N1PCJ1</accession>
<organism evidence="9 10">
    <name type="scientific">Leptomonas seymouri</name>
    <dbReference type="NCBI Taxonomy" id="5684"/>
    <lineage>
        <taxon>Eukaryota</taxon>
        <taxon>Discoba</taxon>
        <taxon>Euglenozoa</taxon>
        <taxon>Kinetoplastea</taxon>
        <taxon>Metakinetoplastina</taxon>
        <taxon>Trypanosomatida</taxon>
        <taxon>Trypanosomatidae</taxon>
        <taxon>Leishmaniinae</taxon>
        <taxon>Leptomonas</taxon>
    </lineage>
</organism>
<dbReference type="Gene3D" id="1.25.40.10">
    <property type="entry name" value="Tetratricopeptide repeat domain"/>
    <property type="match status" value="2"/>
</dbReference>
<sequence length="791" mass="89308">MDNDAKVSALQWEVVKDAAPSSKTWVALVRATAAVTSADAVERANAVTLAYERALRAFPSSYKLWMGYLRYRQLETSDLCSPNEWFQSLREVYERAVAELPNMLRIWLSYLEFVMAARVPRVTMMRHILFRALVALPATQHHHIWKVAKRWCSTPAVPGATVRAVWRALLSFQRSLRAKREYFNVLVEKGDFDSFLQECVHLGLPQKFTKDSERERDTLLADVSFWETVQTALQAKGWRFTRDVAKLRQLIELGRSRCASPVELSMSFSIFLYGQGYMKEGRQELRRLLDEAPEAHTLTTLYKLAVEVEDQLVESFAVDPAIRQLDDDAYTRVVQHLFSATDPLTHLSALAREFPLLLNQAQLRNSPYNAALWLKRAELVQECVYAGRSSPEDVQALFRQAIQQCATGMSRVDAAAAQLFHSYAQLLLRSNKVGDAITLLHDGGWCVPFTSTALNVQLIGFWVEVQLMTSTNPVAARDALAERLTSRQAASGGVGAKRSRTGLLQSSVALPEVVQHPHVWTLWCDLCATYDASNSASWRRLTDELARSKAFTAELACYVARRAYKSGHPSVAVAVLERGVEALRQAPTAQLFLLEQYLSFLSLQYGRRVPLHQFHEIYSLVQQITPVAIRTAPSAVMDLHFSCAELESIIGLYGTAVRMVQAVTVTAVTALRTNADHLRLLQAALEHSISFTERYRGYDAVRTYCSDLVQRLQHPLLLQRAVLHWAAIERRSGNTALAHTVMDACSDSQNPATEHGEVYWRLWESLCTQRKEFENVARRRQQASIRFAESS</sequence>
<evidence type="ECO:0000259" key="8">
    <source>
        <dbReference type="Pfam" id="PF23233"/>
    </source>
</evidence>
<evidence type="ECO:0000313" key="10">
    <source>
        <dbReference type="Proteomes" id="UP000038009"/>
    </source>
</evidence>
<dbReference type="InterPro" id="IPR003107">
    <property type="entry name" value="HAT"/>
</dbReference>
<dbReference type="GO" id="GO:0071007">
    <property type="term" value="C:U2-type catalytic step 2 spliceosome"/>
    <property type="evidence" value="ECO:0007669"/>
    <property type="project" value="TreeGrafter"/>
</dbReference>
<protein>
    <recommendedName>
        <fullName evidence="8">Pre-mRNA-splicing factor Syf1-like N-terminal HAT-repeats domain-containing protein</fullName>
    </recommendedName>
</protein>
<feature type="domain" description="Pre-mRNA-splicing factor Syf1-like N-terminal HAT-repeats" evidence="8">
    <location>
        <begin position="21"/>
        <end position="173"/>
    </location>
</feature>
<evidence type="ECO:0000256" key="7">
    <source>
        <dbReference type="ARBA" id="ARBA00023242"/>
    </source>
</evidence>